<protein>
    <submittedName>
        <fullName evidence="1">12457_t:CDS:1</fullName>
    </submittedName>
</protein>
<gene>
    <name evidence="1" type="ORF">ACOLOM_LOCUS11147</name>
</gene>
<evidence type="ECO:0000313" key="2">
    <source>
        <dbReference type="Proteomes" id="UP000789525"/>
    </source>
</evidence>
<evidence type="ECO:0000313" key="1">
    <source>
        <dbReference type="EMBL" id="CAG8721218.1"/>
    </source>
</evidence>
<feature type="non-terminal residue" evidence="1">
    <location>
        <position position="1"/>
    </location>
</feature>
<reference evidence="1" key="1">
    <citation type="submission" date="2021-06" db="EMBL/GenBank/DDBJ databases">
        <authorList>
            <person name="Kallberg Y."/>
            <person name="Tangrot J."/>
            <person name="Rosling A."/>
        </authorList>
    </citation>
    <scope>NUCLEOTIDE SEQUENCE</scope>
    <source>
        <strain evidence="1">CL356</strain>
    </source>
</reference>
<proteinExistence type="predicted"/>
<organism evidence="1 2">
    <name type="scientific">Acaulospora colombiana</name>
    <dbReference type="NCBI Taxonomy" id="27376"/>
    <lineage>
        <taxon>Eukaryota</taxon>
        <taxon>Fungi</taxon>
        <taxon>Fungi incertae sedis</taxon>
        <taxon>Mucoromycota</taxon>
        <taxon>Glomeromycotina</taxon>
        <taxon>Glomeromycetes</taxon>
        <taxon>Diversisporales</taxon>
        <taxon>Acaulosporaceae</taxon>
        <taxon>Acaulospora</taxon>
    </lineage>
</organism>
<name>A0ACA9PSE5_9GLOM</name>
<keyword evidence="2" id="KW-1185">Reference proteome</keyword>
<dbReference type="EMBL" id="CAJVPT010038828">
    <property type="protein sequence ID" value="CAG8721218.1"/>
    <property type="molecule type" value="Genomic_DNA"/>
</dbReference>
<accession>A0ACA9PSE5</accession>
<comment type="caution">
    <text evidence="1">The sequence shown here is derived from an EMBL/GenBank/DDBJ whole genome shotgun (WGS) entry which is preliminary data.</text>
</comment>
<sequence>ETSTSAEVRSQASESTGSPSVIQEDSITAVQAGPSVPRPLAVSLSARQLLNQRLQKYKLPAMFRADPVGPADNQRWKGTFWIKDTLIGASKLERSKAQAKEGAALSAIKWMNTHHYY</sequence>
<dbReference type="Proteomes" id="UP000789525">
    <property type="component" value="Unassembled WGS sequence"/>
</dbReference>